<dbReference type="Gene3D" id="1.25.40.10">
    <property type="entry name" value="Tetratricopeptide repeat domain"/>
    <property type="match status" value="1"/>
</dbReference>
<gene>
    <name evidence="7" type="ORF">AWE51_21440</name>
</gene>
<keyword evidence="3" id="KW-0998">Cell outer membrane</keyword>
<dbReference type="InterPro" id="IPR036737">
    <property type="entry name" value="OmpA-like_sf"/>
</dbReference>
<dbReference type="InterPro" id="IPR008969">
    <property type="entry name" value="CarboxyPept-like_regulatory"/>
</dbReference>
<dbReference type="CDD" id="cd07185">
    <property type="entry name" value="OmpA_C-like"/>
    <property type="match status" value="1"/>
</dbReference>
<comment type="subcellular location">
    <subcellularLocation>
        <location evidence="1">Cell outer membrane</location>
    </subcellularLocation>
</comment>
<dbReference type="Gene3D" id="2.120.10.30">
    <property type="entry name" value="TolB, C-terminal domain"/>
    <property type="match status" value="1"/>
</dbReference>
<dbReference type="AlphaFoldDB" id="A0A163BN39"/>
<dbReference type="Proteomes" id="UP000076715">
    <property type="component" value="Unassembled WGS sequence"/>
</dbReference>
<dbReference type="InterPro" id="IPR011042">
    <property type="entry name" value="6-blade_b-propeller_TolB-like"/>
</dbReference>
<feature type="transmembrane region" description="Helical" evidence="5">
    <location>
        <begin position="28"/>
        <end position="46"/>
    </location>
</feature>
<dbReference type="STRING" id="1642818.AWE51_21440"/>
<feature type="domain" description="OmpA-like" evidence="6">
    <location>
        <begin position="568"/>
        <end position="689"/>
    </location>
</feature>
<dbReference type="SUPFAM" id="SSF48452">
    <property type="entry name" value="TPR-like"/>
    <property type="match status" value="1"/>
</dbReference>
<evidence type="ECO:0000313" key="7">
    <source>
        <dbReference type="EMBL" id="KZS41573.1"/>
    </source>
</evidence>
<evidence type="ECO:0000313" key="8">
    <source>
        <dbReference type="Proteomes" id="UP000076715"/>
    </source>
</evidence>
<dbReference type="PRINTS" id="PR01021">
    <property type="entry name" value="OMPADOMAIN"/>
</dbReference>
<keyword evidence="8" id="KW-1185">Reference proteome</keyword>
<evidence type="ECO:0000259" key="6">
    <source>
        <dbReference type="PROSITE" id="PS51123"/>
    </source>
</evidence>
<dbReference type="Gene3D" id="3.30.1330.60">
    <property type="entry name" value="OmpA-like domain"/>
    <property type="match status" value="1"/>
</dbReference>
<dbReference type="Pfam" id="PF00691">
    <property type="entry name" value="OmpA"/>
    <property type="match status" value="1"/>
</dbReference>
<keyword evidence="2 4" id="KW-0472">Membrane</keyword>
<dbReference type="PROSITE" id="PS51123">
    <property type="entry name" value="OMPA_2"/>
    <property type="match status" value="1"/>
</dbReference>
<dbReference type="InterPro" id="IPR006664">
    <property type="entry name" value="OMP_bac"/>
</dbReference>
<dbReference type="InterPro" id="IPR050330">
    <property type="entry name" value="Bact_OuterMem_StrucFunc"/>
</dbReference>
<dbReference type="Pfam" id="PF07676">
    <property type="entry name" value="PD40"/>
    <property type="match status" value="3"/>
</dbReference>
<dbReference type="SUPFAM" id="SSF49464">
    <property type="entry name" value="Carboxypeptidase regulatory domain-like"/>
    <property type="match status" value="1"/>
</dbReference>
<reference evidence="7 8" key="1">
    <citation type="submission" date="2016-01" db="EMBL/GenBank/DDBJ databases">
        <title>The draft genome sequence of Aquimarina sp. RZW4-3-2.</title>
        <authorList>
            <person name="Wang Y."/>
        </authorList>
    </citation>
    <scope>NUCLEOTIDE SEQUENCE [LARGE SCALE GENOMIC DNA]</scope>
    <source>
        <strain evidence="7 8">RZW4-3-2</strain>
    </source>
</reference>
<accession>A0A163BN39</accession>
<evidence type="ECO:0000256" key="2">
    <source>
        <dbReference type="ARBA" id="ARBA00023136"/>
    </source>
</evidence>
<evidence type="ECO:0000256" key="1">
    <source>
        <dbReference type="ARBA" id="ARBA00004442"/>
    </source>
</evidence>
<dbReference type="Gene3D" id="2.60.40.1120">
    <property type="entry name" value="Carboxypeptidase-like, regulatory domain"/>
    <property type="match status" value="1"/>
</dbReference>
<dbReference type="GO" id="GO:0009279">
    <property type="term" value="C:cell outer membrane"/>
    <property type="evidence" value="ECO:0007669"/>
    <property type="project" value="UniProtKB-SubCell"/>
</dbReference>
<organism evidence="7 8">
    <name type="scientific">Aquimarina aggregata</name>
    <dbReference type="NCBI Taxonomy" id="1642818"/>
    <lineage>
        <taxon>Bacteria</taxon>
        <taxon>Pseudomonadati</taxon>
        <taxon>Bacteroidota</taxon>
        <taxon>Flavobacteriia</taxon>
        <taxon>Flavobacteriales</taxon>
        <taxon>Flavobacteriaceae</taxon>
        <taxon>Aquimarina</taxon>
    </lineage>
</organism>
<name>A0A163BN39_9FLAO</name>
<dbReference type="PANTHER" id="PTHR30329">
    <property type="entry name" value="STATOR ELEMENT OF FLAGELLAR MOTOR COMPLEX"/>
    <property type="match status" value="1"/>
</dbReference>
<keyword evidence="5" id="KW-0812">Transmembrane</keyword>
<dbReference type="SUPFAM" id="SSF103088">
    <property type="entry name" value="OmpA-like"/>
    <property type="match status" value="1"/>
</dbReference>
<evidence type="ECO:0000256" key="3">
    <source>
        <dbReference type="ARBA" id="ARBA00023237"/>
    </source>
</evidence>
<dbReference type="InterPro" id="IPR006665">
    <property type="entry name" value="OmpA-like"/>
</dbReference>
<evidence type="ECO:0000256" key="4">
    <source>
        <dbReference type="PROSITE-ProRule" id="PRU00473"/>
    </source>
</evidence>
<sequence>MRFSRNAKKLYTQGSFNAKFYTKTMKPFITYIFLIALIGSVFQINAQQKSTKKAHDLFNNFAYSEAIDSYKKIIKKGNGSFEIYKRLGDCYYYTSNLKDAARWYDKMWKRQEEIKTKAKDVSTLEDQTEESFNISAEYYFRTAQSYKFMKRYKASDSLMVLLKSISSEDSRVKRLIEQPDYLDKIALQSGRYSIKNISQNSLGVDFAPSFYKEEIVFSSSRSNKSSVKKNTWTNQPYLNLYKFTNSDSLELNYSLKLPETLNSKFHESTSSFSKDGKMVYFTRNNLSGAKLGKDSLGVSHLKIYKASLNQEFEWNSIKELPFNNNQYSVAHPSLNADGTKLYFASDMPGGYGMSDLYVVEINKDGTFGNLQNLGPGINTEGRDSFPFMSKSGILYFASDGHLGLGGFDVFAIGLNDRDKNVYNLGEPVNSAADDVTFIIDDRSKKGFFASNRSGGKGSDDIYSFEETKPLVTICKGSFKGIVKDQKSGNVIPETKVEIKNQEQEIIYKGLTDFKGVFSLELDCADQAYEITLAKKDFDTKVQKISFSRDEPKKEQILNLKSNLPEKGTDLAKLLNLEPIYFASNKALVIGNTAKELDKIVAFMKENQSIRIEIGSHTDSKGKDSYNMKLSQRRAKSTANYIISKGIDSSRVKSRGYGETILINKCGNRVECSKDEHALNRRSEFVVLDN</sequence>
<dbReference type="SUPFAM" id="SSF82171">
    <property type="entry name" value="DPP6 N-terminal domain-like"/>
    <property type="match status" value="1"/>
</dbReference>
<dbReference type="EMBL" id="LQRT01000004">
    <property type="protein sequence ID" value="KZS41573.1"/>
    <property type="molecule type" value="Genomic_DNA"/>
</dbReference>
<protein>
    <recommendedName>
        <fullName evidence="6">OmpA-like domain-containing protein</fullName>
    </recommendedName>
</protein>
<comment type="caution">
    <text evidence="7">The sequence shown here is derived from an EMBL/GenBank/DDBJ whole genome shotgun (WGS) entry which is preliminary data.</text>
</comment>
<keyword evidence="5" id="KW-1133">Transmembrane helix</keyword>
<dbReference type="InterPro" id="IPR011659">
    <property type="entry name" value="WD40"/>
</dbReference>
<evidence type="ECO:0000256" key="5">
    <source>
        <dbReference type="SAM" id="Phobius"/>
    </source>
</evidence>
<dbReference type="InterPro" id="IPR011990">
    <property type="entry name" value="TPR-like_helical_dom_sf"/>
</dbReference>
<proteinExistence type="predicted"/>
<dbReference type="PANTHER" id="PTHR30329:SF21">
    <property type="entry name" value="LIPOPROTEIN YIAD-RELATED"/>
    <property type="match status" value="1"/>
</dbReference>